<dbReference type="CDD" id="cd00610">
    <property type="entry name" value="OAT_like"/>
    <property type="match status" value="1"/>
</dbReference>
<evidence type="ECO:0000313" key="18">
    <source>
        <dbReference type="Proteomes" id="UP001056336"/>
    </source>
</evidence>
<evidence type="ECO:0000256" key="9">
    <source>
        <dbReference type="ARBA" id="ARBA00022898"/>
    </source>
</evidence>
<dbReference type="PANTHER" id="PTHR11986">
    <property type="entry name" value="AMINOTRANSFERASE CLASS III"/>
    <property type="match status" value="1"/>
</dbReference>
<evidence type="ECO:0000256" key="4">
    <source>
        <dbReference type="ARBA" id="ARBA00008954"/>
    </source>
</evidence>
<evidence type="ECO:0000256" key="11">
    <source>
        <dbReference type="ARBA" id="ARBA00030204"/>
    </source>
</evidence>
<dbReference type="Gene3D" id="3.90.1150.10">
    <property type="entry name" value="Aspartate Aminotransferase, domain 1"/>
    <property type="match status" value="1"/>
</dbReference>
<evidence type="ECO:0000256" key="5">
    <source>
        <dbReference type="ARBA" id="ARBA00012876"/>
    </source>
</evidence>
<dbReference type="EC" id="2.6.1.19" evidence="6"/>
<dbReference type="Proteomes" id="UP001056336">
    <property type="component" value="Chromosome"/>
</dbReference>
<reference evidence="17" key="2">
    <citation type="submission" date="2022-05" db="EMBL/GenBank/DDBJ databases">
        <authorList>
            <person name="Kim J.-S."/>
            <person name="Lee K."/>
            <person name="Suh M."/>
            <person name="Eom M."/>
            <person name="Kim J.-S."/>
            <person name="Kim D.-S."/>
            <person name="Ko S.-H."/>
            <person name="Shin Y."/>
            <person name="Lee J.-S."/>
        </authorList>
    </citation>
    <scope>NUCLEOTIDE SEQUENCE</scope>
    <source>
        <strain evidence="17">N237</strain>
    </source>
</reference>
<keyword evidence="18" id="KW-1185">Reference proteome</keyword>
<dbReference type="GO" id="GO:0034386">
    <property type="term" value="F:4-aminobutyrate:2-oxoglutarate transaminase activity"/>
    <property type="evidence" value="ECO:0007669"/>
    <property type="project" value="UniProtKB-EC"/>
</dbReference>
<dbReference type="InterPro" id="IPR015422">
    <property type="entry name" value="PyrdxlP-dep_Trfase_small"/>
</dbReference>
<sequence length="466" mass="49228">MTHTVEHAVENTVEQRRILNTAIPGPKSAELHARKNAAVSVGVSTGLPIYVERAAGGILVDIDGNQLIDFGSGIAVTTVGNAAPRVVERVQQQVADFTHTCFMVTPYAEYVEVCEALNELTPGDHDKRSALFNSGAEAVENAVKIARHATGRQAIVAFDHAYHGRTNLTMALTAKSMPYKHGFGPFANEIYRVPMAYPYRWPTGPENCADEAFDQFVSAVHAQIGEANVAAVIIEPIQGEGGFIVPPSGWLARIADWCAANDILFIADEIQSGFCRTGDWFACDYEGVVPDLITTAKGIAGGLPLAAVTGRAELMDAVHPGGLGGTYGGNPVACAAALGAIETMKAEDLPRRAREIEAIMMPRLQALAEKYPAIGEIRGRGAMLAVELVSDPVAKTPDAALAAAVNKACHAAGLVTLTAGTFGNVFRFLPPLAISDGLLNEGLDILEQAFAVAHTPPAADKQPDTD</sequence>
<comment type="similarity">
    <text evidence="4 16">Belongs to the class-III pyridoxal-phosphate-dependent aminotransferase family.</text>
</comment>
<dbReference type="Pfam" id="PF00202">
    <property type="entry name" value="Aminotran_3"/>
    <property type="match status" value="1"/>
</dbReference>
<dbReference type="InterPro" id="IPR004632">
    <property type="entry name" value="4NH2But_aminotransferase_bac"/>
</dbReference>
<evidence type="ECO:0000256" key="16">
    <source>
        <dbReference type="RuleBase" id="RU003560"/>
    </source>
</evidence>
<gene>
    <name evidence="17" type="primary">gabT</name>
    <name evidence="17" type="ORF">M6D93_18090</name>
</gene>
<comment type="catalytic activity">
    <reaction evidence="1">
        <text>(S)-3-amino-2-methylpropanoate + 2-oxoglutarate = 2-methyl-3-oxopropanoate + L-glutamate</text>
        <dbReference type="Rhea" id="RHEA:13993"/>
        <dbReference type="ChEBI" id="CHEBI:16810"/>
        <dbReference type="ChEBI" id="CHEBI:29985"/>
        <dbReference type="ChEBI" id="CHEBI:57700"/>
        <dbReference type="ChEBI" id="CHEBI:58655"/>
        <dbReference type="EC" id="2.6.1.22"/>
    </reaction>
</comment>
<accession>A0ABY4QZA2</accession>
<name>A0ABY4QZA2_9ACTN</name>
<evidence type="ECO:0000256" key="1">
    <source>
        <dbReference type="ARBA" id="ARBA00001750"/>
    </source>
</evidence>
<reference evidence="17" key="1">
    <citation type="journal article" date="2018" name="Int. J. Syst. Evol. Microbiol.">
        <title>Jatrophihabitans telluris sp. nov., isolated from sediment soil of lava forest wetlands and the emended description of the genus Jatrophihabitans.</title>
        <authorList>
            <person name="Lee K.C."/>
            <person name="Suh M.K."/>
            <person name="Eom M.K."/>
            <person name="Kim K.K."/>
            <person name="Kim J.S."/>
            <person name="Kim D.S."/>
            <person name="Ko S.H."/>
            <person name="Shin Y.K."/>
            <person name="Lee J.S."/>
        </authorList>
    </citation>
    <scope>NUCLEOTIDE SEQUENCE</scope>
    <source>
        <strain evidence="17">N237</strain>
    </source>
</reference>
<dbReference type="NCBIfam" id="TIGR00700">
    <property type="entry name" value="GABAtrnsam"/>
    <property type="match status" value="1"/>
</dbReference>
<dbReference type="EMBL" id="CP097332">
    <property type="protein sequence ID" value="UQX88179.1"/>
    <property type="molecule type" value="Genomic_DNA"/>
</dbReference>
<dbReference type="InterPro" id="IPR049704">
    <property type="entry name" value="Aminotrans_3_PPA_site"/>
</dbReference>
<dbReference type="InterPro" id="IPR015424">
    <property type="entry name" value="PyrdxlP-dep_Trfase"/>
</dbReference>
<evidence type="ECO:0000256" key="3">
    <source>
        <dbReference type="ARBA" id="ARBA00005176"/>
    </source>
</evidence>
<evidence type="ECO:0000256" key="2">
    <source>
        <dbReference type="ARBA" id="ARBA00001933"/>
    </source>
</evidence>
<dbReference type="RefSeq" id="WP_249771428.1">
    <property type="nucleotide sequence ID" value="NZ_CP097332.1"/>
</dbReference>
<organism evidence="17 18">
    <name type="scientific">Jatrophihabitans telluris</name>
    <dbReference type="NCBI Taxonomy" id="2038343"/>
    <lineage>
        <taxon>Bacteria</taxon>
        <taxon>Bacillati</taxon>
        <taxon>Actinomycetota</taxon>
        <taxon>Actinomycetes</taxon>
        <taxon>Jatrophihabitantales</taxon>
        <taxon>Jatrophihabitantaceae</taxon>
        <taxon>Jatrophihabitans</taxon>
    </lineage>
</organism>
<dbReference type="InterPro" id="IPR050103">
    <property type="entry name" value="Class-III_PLP-dep_AT"/>
</dbReference>
<dbReference type="InterPro" id="IPR005814">
    <property type="entry name" value="Aminotrans_3"/>
</dbReference>
<protein>
    <recommendedName>
        <fullName evidence="12">(S)-3-amino-2-methylpropionate transaminase</fullName>
        <ecNumber evidence="6">2.6.1.19</ecNumber>
        <ecNumber evidence="5">2.6.1.22</ecNumber>
    </recommendedName>
    <alternativeName>
        <fullName evidence="13">GABA aminotransferase</fullName>
    </alternativeName>
    <alternativeName>
        <fullName evidence="11">Gamma-amino-N-butyrate transaminase</fullName>
    </alternativeName>
    <alternativeName>
        <fullName evidence="15">Glutamate:succinic semialdehyde transaminase</fullName>
    </alternativeName>
    <alternativeName>
        <fullName evidence="10">L-AIBAT</fullName>
    </alternativeName>
</protein>
<dbReference type="SUPFAM" id="SSF53383">
    <property type="entry name" value="PLP-dependent transferases"/>
    <property type="match status" value="1"/>
</dbReference>
<dbReference type="NCBIfam" id="NF004714">
    <property type="entry name" value="PRK06058.1"/>
    <property type="match status" value="1"/>
</dbReference>
<evidence type="ECO:0000256" key="15">
    <source>
        <dbReference type="ARBA" id="ARBA00050054"/>
    </source>
</evidence>
<evidence type="ECO:0000256" key="6">
    <source>
        <dbReference type="ARBA" id="ARBA00012912"/>
    </source>
</evidence>
<comment type="catalytic activity">
    <reaction evidence="14">
        <text>4-aminobutanoate + 2-oxoglutarate = succinate semialdehyde + L-glutamate</text>
        <dbReference type="Rhea" id="RHEA:23352"/>
        <dbReference type="ChEBI" id="CHEBI:16810"/>
        <dbReference type="ChEBI" id="CHEBI:29985"/>
        <dbReference type="ChEBI" id="CHEBI:57706"/>
        <dbReference type="ChEBI" id="CHEBI:59888"/>
        <dbReference type="EC" id="2.6.1.19"/>
    </reaction>
</comment>
<evidence type="ECO:0000256" key="8">
    <source>
        <dbReference type="ARBA" id="ARBA00022679"/>
    </source>
</evidence>
<dbReference type="InterPro" id="IPR015421">
    <property type="entry name" value="PyrdxlP-dep_Trfase_major"/>
</dbReference>
<dbReference type="EC" id="2.6.1.22" evidence="5"/>
<keyword evidence="8 17" id="KW-0808">Transferase</keyword>
<evidence type="ECO:0000256" key="14">
    <source>
        <dbReference type="ARBA" id="ARBA00048021"/>
    </source>
</evidence>
<comment type="cofactor">
    <cofactor evidence="2">
        <name>pyridoxal 5'-phosphate</name>
        <dbReference type="ChEBI" id="CHEBI:597326"/>
    </cofactor>
</comment>
<dbReference type="PIRSF" id="PIRSF000521">
    <property type="entry name" value="Transaminase_4ab_Lys_Orn"/>
    <property type="match status" value="1"/>
</dbReference>
<evidence type="ECO:0000256" key="7">
    <source>
        <dbReference type="ARBA" id="ARBA00022576"/>
    </source>
</evidence>
<evidence type="ECO:0000256" key="12">
    <source>
        <dbReference type="ARBA" id="ARBA00030857"/>
    </source>
</evidence>
<keyword evidence="7 17" id="KW-0032">Aminotransferase</keyword>
<evidence type="ECO:0000256" key="13">
    <source>
        <dbReference type="ARBA" id="ARBA00031787"/>
    </source>
</evidence>
<proteinExistence type="inferred from homology"/>
<evidence type="ECO:0000313" key="17">
    <source>
        <dbReference type="EMBL" id="UQX88179.1"/>
    </source>
</evidence>
<dbReference type="PROSITE" id="PS00600">
    <property type="entry name" value="AA_TRANSFER_CLASS_3"/>
    <property type="match status" value="1"/>
</dbReference>
<comment type="pathway">
    <text evidence="3">Amino-acid degradation; 4-aminobutanoate degradation.</text>
</comment>
<evidence type="ECO:0000256" key="10">
    <source>
        <dbReference type="ARBA" id="ARBA00029760"/>
    </source>
</evidence>
<keyword evidence="9 16" id="KW-0663">Pyridoxal phosphate</keyword>
<dbReference type="Gene3D" id="3.40.640.10">
    <property type="entry name" value="Type I PLP-dependent aspartate aminotransferase-like (Major domain)"/>
    <property type="match status" value="1"/>
</dbReference>